<feature type="binding site" evidence="4">
    <location>
        <position position="45"/>
    </location>
    <ligand>
        <name>1-deoxy-D-xylulose 5-phosphate</name>
        <dbReference type="ChEBI" id="CHEBI:57792"/>
    </ligand>
</feature>
<sequence>MATLSVNIDHVATVREARKAQNPDPVAAAVLCELAGAHGITCHLREDRRHIQDRDLLLLKKTIHSRLNLEMAPTDAMVRIALEHSPTIVTLVPEKRMELTTEGGLNAAGMENELKGVIQTLQNHNILVSLFVDPDLKQLKAAAKIKADYIELHTGHYANVTGAEKAAALDQIKNMALAANKFGLGVNAGHGLDYVNTPYIAAIDFIEELNIGHSIIARAVLVGLDQAVRDMLALMKRQD</sequence>
<dbReference type="NCBIfam" id="NF003627">
    <property type="entry name" value="PRK05265.1-5"/>
    <property type="match status" value="1"/>
</dbReference>
<feature type="active site" description="Proton acceptor" evidence="4">
    <location>
        <position position="43"/>
    </location>
</feature>
<comment type="subcellular location">
    <subcellularLocation>
        <location evidence="4">Cytoplasm</location>
    </subcellularLocation>
</comment>
<dbReference type="InterPro" id="IPR036130">
    <property type="entry name" value="Pyridoxine-5'_phos_synth"/>
</dbReference>
<reference evidence="6 7" key="1">
    <citation type="journal article" date="2016" name="Nat. Commun.">
        <title>Thousands of microbial genomes shed light on interconnected biogeochemical processes in an aquifer system.</title>
        <authorList>
            <person name="Anantharaman K."/>
            <person name="Brown C.T."/>
            <person name="Hug L.A."/>
            <person name="Sharon I."/>
            <person name="Castelle C.J."/>
            <person name="Probst A.J."/>
            <person name="Thomas B.C."/>
            <person name="Singh A."/>
            <person name="Wilkins M.J."/>
            <person name="Karaoz U."/>
            <person name="Brodie E.L."/>
            <person name="Williams K.H."/>
            <person name="Hubbard S.S."/>
            <person name="Banfield J.F."/>
        </authorList>
    </citation>
    <scope>NUCLEOTIDE SEQUENCE [LARGE SCALE GENOMIC DNA]</scope>
</reference>
<dbReference type="HAMAP" id="MF_00279">
    <property type="entry name" value="PdxJ"/>
    <property type="match status" value="1"/>
</dbReference>
<dbReference type="GO" id="GO:0033856">
    <property type="term" value="F:pyridoxine 5'-phosphate synthase activity"/>
    <property type="evidence" value="ECO:0007669"/>
    <property type="project" value="UniProtKB-UniRule"/>
</dbReference>
<feature type="site" description="Transition state stabilizer" evidence="4">
    <location>
        <position position="151"/>
    </location>
</feature>
<organism evidence="6 7">
    <name type="scientific">Candidatus Raymondbacteria bacterium RIFOXYD12_FULL_49_13</name>
    <dbReference type="NCBI Taxonomy" id="1817890"/>
    <lineage>
        <taxon>Bacteria</taxon>
        <taxon>Raymondiibacteriota</taxon>
    </lineage>
</organism>
<dbReference type="GO" id="GO:0005829">
    <property type="term" value="C:cytosol"/>
    <property type="evidence" value="ECO:0007669"/>
    <property type="project" value="TreeGrafter"/>
</dbReference>
<evidence type="ECO:0000313" key="7">
    <source>
        <dbReference type="Proteomes" id="UP000179243"/>
    </source>
</evidence>
<dbReference type="InterPro" id="IPR013785">
    <property type="entry name" value="Aldolase_TIM"/>
</dbReference>
<evidence type="ECO:0000256" key="3">
    <source>
        <dbReference type="ARBA" id="ARBA00023096"/>
    </source>
</evidence>
<evidence type="ECO:0000256" key="1">
    <source>
        <dbReference type="ARBA" id="ARBA00022490"/>
    </source>
</evidence>
<keyword evidence="1 4" id="KW-0963">Cytoplasm</keyword>
<comment type="subunit">
    <text evidence="4">Homooctamer; tetramer of dimers.</text>
</comment>
<dbReference type="SUPFAM" id="SSF63892">
    <property type="entry name" value="Pyridoxine 5'-phosphate synthase"/>
    <property type="match status" value="1"/>
</dbReference>
<proteinExistence type="inferred from homology"/>
<feature type="binding site" evidence="4">
    <location>
        <position position="191"/>
    </location>
    <ligand>
        <name>3-amino-2-oxopropyl phosphate</name>
        <dbReference type="ChEBI" id="CHEBI:57279"/>
    </ligand>
</feature>
<dbReference type="GO" id="GO:0008615">
    <property type="term" value="P:pyridoxine biosynthetic process"/>
    <property type="evidence" value="ECO:0007669"/>
    <property type="project" value="UniProtKB-UniRule"/>
</dbReference>
<feature type="active site" description="Proton acceptor" evidence="4">
    <location>
        <position position="70"/>
    </location>
</feature>
<dbReference type="NCBIfam" id="NF003625">
    <property type="entry name" value="PRK05265.1-3"/>
    <property type="match status" value="1"/>
</dbReference>
<dbReference type="NCBIfam" id="TIGR00559">
    <property type="entry name" value="pdxJ"/>
    <property type="match status" value="1"/>
</dbReference>
<comment type="similarity">
    <text evidence="4">Belongs to the PNP synthase family.</text>
</comment>
<dbReference type="UniPathway" id="UPA00244">
    <property type="reaction ID" value="UER00313"/>
</dbReference>
<comment type="catalytic activity">
    <reaction evidence="4">
        <text>3-amino-2-oxopropyl phosphate + 1-deoxy-D-xylulose 5-phosphate = pyridoxine 5'-phosphate + phosphate + 2 H2O + H(+)</text>
        <dbReference type="Rhea" id="RHEA:15265"/>
        <dbReference type="ChEBI" id="CHEBI:15377"/>
        <dbReference type="ChEBI" id="CHEBI:15378"/>
        <dbReference type="ChEBI" id="CHEBI:43474"/>
        <dbReference type="ChEBI" id="CHEBI:57279"/>
        <dbReference type="ChEBI" id="CHEBI:57792"/>
        <dbReference type="ChEBI" id="CHEBI:58589"/>
        <dbReference type="EC" id="2.6.99.2"/>
    </reaction>
</comment>
<dbReference type="EMBL" id="MFYX01000131">
    <property type="protein sequence ID" value="OGK01170.1"/>
    <property type="molecule type" value="Genomic_DNA"/>
</dbReference>
<evidence type="ECO:0000256" key="2">
    <source>
        <dbReference type="ARBA" id="ARBA00022679"/>
    </source>
</evidence>
<dbReference type="InterPro" id="IPR004569">
    <property type="entry name" value="PyrdxlP_synth_PdxJ"/>
</dbReference>
<evidence type="ECO:0000256" key="4">
    <source>
        <dbReference type="HAMAP-Rule" id="MF_00279"/>
    </source>
</evidence>
<feature type="active site" description="Proton donor" evidence="4">
    <location>
        <position position="190"/>
    </location>
</feature>
<comment type="caution">
    <text evidence="6">The sequence shown here is derived from an EMBL/GenBank/DDBJ whole genome shotgun (WGS) entry which is preliminary data.</text>
</comment>
<dbReference type="CDD" id="cd00003">
    <property type="entry name" value="PNPsynthase"/>
    <property type="match status" value="1"/>
</dbReference>
<feature type="binding site" evidence="4">
    <location>
        <position position="18"/>
    </location>
    <ligand>
        <name>3-amino-2-oxopropyl phosphate</name>
        <dbReference type="ChEBI" id="CHEBI:57279"/>
    </ligand>
</feature>
<dbReference type="Pfam" id="PF03740">
    <property type="entry name" value="PdxJ"/>
    <property type="match status" value="1"/>
</dbReference>
<dbReference type="AlphaFoldDB" id="A0A1F7F3C3"/>
<comment type="function">
    <text evidence="4">Catalyzes the complicated ring closure reaction between the two acyclic compounds 1-deoxy-D-xylulose-5-phosphate (DXP) and 3-amino-2-oxopropyl phosphate (1-amino-acetone-3-phosphate or AAP) to form pyridoxine 5'-phosphate (PNP) and inorganic phosphate.</text>
</comment>
<feature type="binding site" evidence="4">
    <location>
        <position position="100"/>
    </location>
    <ligand>
        <name>1-deoxy-D-xylulose 5-phosphate</name>
        <dbReference type="ChEBI" id="CHEBI:57792"/>
    </ligand>
</feature>
<evidence type="ECO:0000313" key="6">
    <source>
        <dbReference type="EMBL" id="OGK01170.1"/>
    </source>
</evidence>
<dbReference type="Proteomes" id="UP000179243">
    <property type="component" value="Unassembled WGS sequence"/>
</dbReference>
<comment type="pathway">
    <text evidence="4">Cofactor biosynthesis; pyridoxine 5'-phosphate biosynthesis; pyridoxine 5'-phosphate from D-erythrose 4-phosphate: step 5/5.</text>
</comment>
<feature type="binding site" evidence="4">
    <location>
        <position position="50"/>
    </location>
    <ligand>
        <name>1-deoxy-D-xylulose 5-phosphate</name>
        <dbReference type="ChEBI" id="CHEBI:57792"/>
    </ligand>
</feature>
<protein>
    <recommendedName>
        <fullName evidence="4 5">Pyridoxine 5'-phosphate synthase</fullName>
        <shortName evidence="4">PNP synthase</shortName>
        <ecNumber evidence="4 5">2.6.99.2</ecNumber>
    </recommendedName>
</protein>
<feature type="binding site" evidence="4">
    <location>
        <position position="7"/>
    </location>
    <ligand>
        <name>3-amino-2-oxopropyl phosphate</name>
        <dbReference type="ChEBI" id="CHEBI:57279"/>
    </ligand>
</feature>
<keyword evidence="3 4" id="KW-0664">Pyridoxine biosynthesis</keyword>
<keyword evidence="2 4" id="KW-0808">Transferase</keyword>
<name>A0A1F7F3C3_UNCRA</name>
<accession>A0A1F7F3C3</accession>
<dbReference type="Gene3D" id="3.20.20.70">
    <property type="entry name" value="Aldolase class I"/>
    <property type="match status" value="1"/>
</dbReference>
<feature type="binding site" evidence="4">
    <location>
        <begin position="9"/>
        <end position="10"/>
    </location>
    <ligand>
        <name>1-deoxy-D-xylulose 5-phosphate</name>
        <dbReference type="ChEBI" id="CHEBI:57792"/>
    </ligand>
</feature>
<evidence type="ECO:0000256" key="5">
    <source>
        <dbReference type="NCBIfam" id="TIGR00559"/>
    </source>
</evidence>
<dbReference type="PANTHER" id="PTHR30456:SF0">
    <property type="entry name" value="PYRIDOXINE 5'-PHOSPHATE SYNTHASE"/>
    <property type="match status" value="1"/>
</dbReference>
<dbReference type="EC" id="2.6.99.2" evidence="4 5"/>
<dbReference type="PANTHER" id="PTHR30456">
    <property type="entry name" value="PYRIDOXINE 5'-PHOSPHATE SYNTHASE"/>
    <property type="match status" value="1"/>
</dbReference>
<gene>
    <name evidence="4" type="primary">pdxJ</name>
    <name evidence="6" type="ORF">A2519_01455</name>
</gene>
<feature type="binding site" evidence="4">
    <location>
        <begin position="212"/>
        <end position="213"/>
    </location>
    <ligand>
        <name>3-amino-2-oxopropyl phosphate</name>
        <dbReference type="ChEBI" id="CHEBI:57279"/>
    </ligand>
</feature>